<reference evidence="1" key="1">
    <citation type="submission" date="2022-10" db="EMBL/GenBank/DDBJ databases">
        <title>Genome Sequence of Xylaria curta.</title>
        <authorList>
            <person name="Buettner E."/>
        </authorList>
    </citation>
    <scope>NUCLEOTIDE SEQUENCE</scope>
    <source>
        <strain evidence="1">Babe10</strain>
    </source>
</reference>
<sequence>MCALNDAKLTLSNPTFDLGLGCFGHLLEMADSGRKEPAIVQWLRTDDGQTKTAQELLHGNHIREDAGRTDNQTVKSSSEEERSHSANVSDEGQSCDTANRIFGGEDLLEELDNLEAARPKPETQQGMPGNREDIWEKLDFGTLTSEFDSWVDEVAALEASASMPKGTRYYTVKVTKAPSV</sequence>
<dbReference type="Proteomes" id="UP001143856">
    <property type="component" value="Unassembled WGS sequence"/>
</dbReference>
<protein>
    <submittedName>
        <fullName evidence="1">Uncharacterized protein</fullName>
    </submittedName>
</protein>
<comment type="caution">
    <text evidence="1">The sequence shown here is derived from an EMBL/GenBank/DDBJ whole genome shotgun (WGS) entry which is preliminary data.</text>
</comment>
<organism evidence="1 2">
    <name type="scientific">Xylaria curta</name>
    <dbReference type="NCBI Taxonomy" id="42375"/>
    <lineage>
        <taxon>Eukaryota</taxon>
        <taxon>Fungi</taxon>
        <taxon>Dikarya</taxon>
        <taxon>Ascomycota</taxon>
        <taxon>Pezizomycotina</taxon>
        <taxon>Sordariomycetes</taxon>
        <taxon>Xylariomycetidae</taxon>
        <taxon>Xylariales</taxon>
        <taxon>Xylariaceae</taxon>
        <taxon>Xylaria</taxon>
    </lineage>
</organism>
<dbReference type="EMBL" id="JAPDGR010000647">
    <property type="protein sequence ID" value="KAJ2988451.1"/>
    <property type="molecule type" value="Genomic_DNA"/>
</dbReference>
<keyword evidence="2" id="KW-1185">Reference proteome</keyword>
<accession>A0ACC1PB25</accession>
<evidence type="ECO:0000313" key="1">
    <source>
        <dbReference type="EMBL" id="KAJ2988451.1"/>
    </source>
</evidence>
<proteinExistence type="predicted"/>
<gene>
    <name evidence="1" type="ORF">NUW58_g3968</name>
</gene>
<evidence type="ECO:0000313" key="2">
    <source>
        <dbReference type="Proteomes" id="UP001143856"/>
    </source>
</evidence>
<name>A0ACC1PB25_9PEZI</name>